<protein>
    <submittedName>
        <fullName evidence="6">Iron uptake system component EfeO</fullName>
    </submittedName>
</protein>
<accession>A0A3S4ERV3</accession>
<dbReference type="PANTHER" id="PTHR39192:SF1">
    <property type="entry name" value="IRON UPTAKE SYSTEM COMPONENT EFEO"/>
    <property type="match status" value="1"/>
</dbReference>
<dbReference type="Pfam" id="PF09375">
    <property type="entry name" value="Peptidase_M75"/>
    <property type="match status" value="1"/>
</dbReference>
<evidence type="ECO:0000259" key="5">
    <source>
        <dbReference type="Pfam" id="PF13473"/>
    </source>
</evidence>
<dbReference type="GO" id="GO:0042597">
    <property type="term" value="C:periplasmic space"/>
    <property type="evidence" value="ECO:0007669"/>
    <property type="project" value="UniProtKB-SubCell"/>
</dbReference>
<comment type="similarity">
    <text evidence="2">Belongs to the EfeM/EfeO family.</text>
</comment>
<gene>
    <name evidence="6" type="primary">efeO_2</name>
    <name evidence="6" type="ORF">PARHAE_01846</name>
</gene>
<evidence type="ECO:0000256" key="3">
    <source>
        <dbReference type="ARBA" id="ARBA00022729"/>
    </source>
</evidence>
<dbReference type="InterPro" id="IPR038352">
    <property type="entry name" value="Imelysin_sf"/>
</dbReference>
<name>A0A3S4ERV3_9RHOB</name>
<dbReference type="Gene3D" id="1.20.1420.20">
    <property type="entry name" value="M75 peptidase, HXXE motif"/>
    <property type="match status" value="1"/>
</dbReference>
<dbReference type="InterPro" id="IPR028096">
    <property type="entry name" value="EfeO_Cupredoxin"/>
</dbReference>
<keyword evidence="3" id="KW-0732">Signal</keyword>
<evidence type="ECO:0000313" key="6">
    <source>
        <dbReference type="EMBL" id="VDS08662.1"/>
    </source>
</evidence>
<sequence>MTDAPSRAGLGLAAALAALLAVAGGGAFWYAARQNAAANSGAVADITVSVDAQSCDPGDITVAGGRRSFEIVNNSDRPIEWEILDGVMVVAERENIAPGFRQTLTVQLAPGDYAITCGLLSNPRGSLHVTASDEAAAAASQVTLRKFLGPLSEYRVYLVMQANAAVKTAQALRTAIAAGDLPGAQQAWKAARIPYRHIEPLASRLSDLENAIDPNAAYLAGREADPGFTGYHRLEYGLFGQAGTDGLLPVADRLIADLQDLSTRLKAVDLDPALLTALPGAAAGQLATAHVPAGENLYAGNDLEELQASLDGIGKLAGLLRSVAAGVDPALDDDIGAAQAQVERDLAALKQGGGWPAYDQVPDDARHRLAASLTAFQAVLDRLQPVIGLD</sequence>
<dbReference type="Proteomes" id="UP000270743">
    <property type="component" value="Unassembled WGS sequence"/>
</dbReference>
<evidence type="ECO:0000256" key="2">
    <source>
        <dbReference type="ARBA" id="ARBA00005989"/>
    </source>
</evidence>
<dbReference type="InterPro" id="IPR053377">
    <property type="entry name" value="Iron_uptake_EfeM/EfeO"/>
</dbReference>
<dbReference type="Pfam" id="PF13473">
    <property type="entry name" value="Cupredoxin_1"/>
    <property type="match status" value="1"/>
</dbReference>
<evidence type="ECO:0000313" key="7">
    <source>
        <dbReference type="Proteomes" id="UP000270743"/>
    </source>
</evidence>
<dbReference type="EMBL" id="UZWE01000029">
    <property type="protein sequence ID" value="VDS08662.1"/>
    <property type="molecule type" value="Genomic_DNA"/>
</dbReference>
<dbReference type="CDD" id="cd14656">
    <property type="entry name" value="Imelysin-like_EfeO"/>
    <property type="match status" value="1"/>
</dbReference>
<dbReference type="InterPro" id="IPR018976">
    <property type="entry name" value="Imelysin-like"/>
</dbReference>
<dbReference type="OrthoDB" id="7348379at2"/>
<dbReference type="NCBIfam" id="NF041757">
    <property type="entry name" value="EfeO"/>
    <property type="match status" value="1"/>
</dbReference>
<dbReference type="AlphaFoldDB" id="A0A3S4ERV3"/>
<dbReference type="RefSeq" id="WP_126154328.1">
    <property type="nucleotide sequence ID" value="NZ_UZWE01000029.1"/>
</dbReference>
<evidence type="ECO:0000256" key="1">
    <source>
        <dbReference type="ARBA" id="ARBA00004418"/>
    </source>
</evidence>
<comment type="subcellular location">
    <subcellularLocation>
        <location evidence="1">Periplasm</location>
    </subcellularLocation>
</comment>
<feature type="domain" description="Imelysin-like" evidence="4">
    <location>
        <begin position="151"/>
        <end position="373"/>
    </location>
</feature>
<organism evidence="6 7">
    <name type="scientific">Paracoccus haematequi</name>
    <dbReference type="NCBI Taxonomy" id="2491866"/>
    <lineage>
        <taxon>Bacteria</taxon>
        <taxon>Pseudomonadati</taxon>
        <taxon>Pseudomonadota</taxon>
        <taxon>Alphaproteobacteria</taxon>
        <taxon>Rhodobacterales</taxon>
        <taxon>Paracoccaceae</taxon>
        <taxon>Paracoccus</taxon>
    </lineage>
</organism>
<keyword evidence="7" id="KW-1185">Reference proteome</keyword>
<dbReference type="PANTHER" id="PTHR39192">
    <property type="entry name" value="IRON UPTAKE SYSTEM COMPONENT EFEO"/>
    <property type="match status" value="1"/>
</dbReference>
<proteinExistence type="inferred from homology"/>
<reference evidence="6 7" key="1">
    <citation type="submission" date="2018-12" db="EMBL/GenBank/DDBJ databases">
        <authorList>
            <person name="Criscuolo A."/>
        </authorList>
    </citation>
    <scope>NUCLEOTIDE SEQUENCE [LARGE SCALE GENOMIC DNA]</scope>
    <source>
        <strain evidence="6">ACIP1116241</strain>
    </source>
</reference>
<feature type="domain" description="EfeO-type cupredoxin-like" evidence="5">
    <location>
        <begin position="27"/>
        <end position="127"/>
    </location>
</feature>
<evidence type="ECO:0000259" key="4">
    <source>
        <dbReference type="Pfam" id="PF09375"/>
    </source>
</evidence>
<dbReference type="InterPro" id="IPR050894">
    <property type="entry name" value="EfeM/EfeO_iron_uptake"/>
</dbReference>
<dbReference type="InterPro" id="IPR034981">
    <property type="entry name" value="Imelysin-like_EfeO/Algp7"/>
</dbReference>